<dbReference type="OrthoDB" id="3521766at2"/>
<reference evidence="2 3" key="1">
    <citation type="submission" date="2015-08" db="EMBL/GenBank/DDBJ databases">
        <authorList>
            <person name="Babu N.S."/>
            <person name="Beckwith C.J."/>
            <person name="Beseler K.G."/>
            <person name="Brison A."/>
            <person name="Carone J.V."/>
            <person name="Caskin T.P."/>
            <person name="Diamond M."/>
            <person name="Durham M.E."/>
            <person name="Foxe J.M."/>
            <person name="Go M."/>
            <person name="Henderson B.A."/>
            <person name="Jones I.B."/>
            <person name="McGettigan J.A."/>
            <person name="Micheletti S.J."/>
            <person name="Nasrallah M.E."/>
            <person name="Ortiz D."/>
            <person name="Piller C.R."/>
            <person name="Privatt S.R."/>
            <person name="Schneider S.L."/>
            <person name="Sharp S."/>
            <person name="Smith T.C."/>
            <person name="Stanton J.D."/>
            <person name="Ullery H.E."/>
            <person name="Wilson R.J."/>
            <person name="Serrano M.G."/>
            <person name="Buck G."/>
            <person name="Lee V."/>
            <person name="Wang Y."/>
            <person name="Carvalho R."/>
            <person name="Voegtly L."/>
            <person name="Shi R."/>
            <person name="Duckworth R."/>
            <person name="Johnson A."/>
            <person name="Loviza R."/>
            <person name="Walstead R."/>
            <person name="Shah Z."/>
            <person name="Kiflezghi M."/>
            <person name="Wade K."/>
            <person name="Ball S.L."/>
            <person name="Bradley K.W."/>
            <person name="Asai D.J."/>
            <person name="Bowman C.A."/>
            <person name="Russell D.A."/>
            <person name="Pope W.H."/>
            <person name="Jacobs-Sera D."/>
            <person name="Hendrix R.W."/>
            <person name="Hatfull G.F."/>
        </authorList>
    </citation>
    <scope>NUCLEOTIDE SEQUENCE [LARGE SCALE GENOMIC DNA]</scope>
    <source>
        <strain evidence="2 3">DSM 27648</strain>
    </source>
</reference>
<dbReference type="RefSeq" id="WP_146651065.1">
    <property type="nucleotide sequence ID" value="NZ_CP012333.1"/>
</dbReference>
<organism evidence="2 3">
    <name type="scientific">Labilithrix luteola</name>
    <dbReference type="NCBI Taxonomy" id="1391654"/>
    <lineage>
        <taxon>Bacteria</taxon>
        <taxon>Pseudomonadati</taxon>
        <taxon>Myxococcota</taxon>
        <taxon>Polyangia</taxon>
        <taxon>Polyangiales</taxon>
        <taxon>Labilitrichaceae</taxon>
        <taxon>Labilithrix</taxon>
    </lineage>
</organism>
<gene>
    <name evidence="2" type="ORF">AKJ09_06307</name>
</gene>
<evidence type="ECO:0000256" key="1">
    <source>
        <dbReference type="SAM" id="SignalP"/>
    </source>
</evidence>
<sequence>MGTLARTLIALVAVGCSTADGSTGTSNDPATDGCATNSVPMLVKFSAGYASDQFVPVTVDGTQGYFTIDTGSSSTFVYGPDDHTARYEVAIGCETVNVIRRDFAPSVAFGKPVLGVLGADFLRAVTTDFDYPGGKIVRHHGVPPTGTEGYLTVPIVDASGHIAVEAKVDGASKLLMVDTGSPHVVLAWTEGRPDDQAVNVEDINGTLIPAYLGDSDVSLESETKRIPVYRIPSWPYFQSFAKKLHPDLAGLYGRSSLGYRRIIIDNSASVLEFGPIQPIPAAAESSSNDAAQVDLGGAALESRPLSAHDAPPPP</sequence>
<accession>A0A0K1Q1I9</accession>
<dbReference type="STRING" id="1391654.AKJ09_06307"/>
<keyword evidence="1" id="KW-0732">Signal</keyword>
<evidence type="ECO:0000313" key="2">
    <source>
        <dbReference type="EMBL" id="AKU99643.1"/>
    </source>
</evidence>
<evidence type="ECO:0008006" key="4">
    <source>
        <dbReference type="Google" id="ProtNLM"/>
    </source>
</evidence>
<dbReference type="AlphaFoldDB" id="A0A0K1Q1I9"/>
<dbReference type="KEGG" id="llu:AKJ09_06307"/>
<dbReference type="Proteomes" id="UP000064967">
    <property type="component" value="Chromosome"/>
</dbReference>
<proteinExistence type="predicted"/>
<dbReference type="EMBL" id="CP012333">
    <property type="protein sequence ID" value="AKU99643.1"/>
    <property type="molecule type" value="Genomic_DNA"/>
</dbReference>
<keyword evidence="3" id="KW-1185">Reference proteome</keyword>
<protein>
    <recommendedName>
        <fullName evidence="4">Aspartyl protease</fullName>
    </recommendedName>
</protein>
<name>A0A0K1Q1I9_9BACT</name>
<feature type="signal peptide" evidence="1">
    <location>
        <begin position="1"/>
        <end position="19"/>
    </location>
</feature>
<feature type="chain" id="PRO_5005466447" description="Aspartyl protease" evidence="1">
    <location>
        <begin position="20"/>
        <end position="314"/>
    </location>
</feature>
<evidence type="ECO:0000313" key="3">
    <source>
        <dbReference type="Proteomes" id="UP000064967"/>
    </source>
</evidence>